<feature type="compositionally biased region" description="Acidic residues" evidence="1">
    <location>
        <begin position="65"/>
        <end position="80"/>
    </location>
</feature>
<dbReference type="Pfam" id="PF18759">
    <property type="entry name" value="Plavaka"/>
    <property type="match status" value="1"/>
</dbReference>
<dbReference type="Proteomes" id="UP000724874">
    <property type="component" value="Unassembled WGS sequence"/>
</dbReference>
<evidence type="ECO:0000313" key="2">
    <source>
        <dbReference type="EMBL" id="KAF8906955.1"/>
    </source>
</evidence>
<proteinExistence type="predicted"/>
<sequence length="297" mass="33962">CEAKCRRWFTSIGSMNSHLSTSRSCAWYAKGKLRDLGLDDDDDTNPLPPPPPPELEDDNWRDYDPQQDPDIDMEFGPYEDEYDFLPPVAGPGPQTAENQILHGAANTRASALDMDDDKLFIQIDETAGRIYRRDPPPRHLQVDKDGDNLMDNDGEPNPFFPFTSELDWRVAQWAVKDGPGHNAFNRLLDIPGVIEKLGLSYHNIRGLHQKLDSIPEKAGNWKSVKLSFDSNERPNESFTLRYHDPIEAVRSLWKDPQLSPEMVFAGQKVFSDKTLNNRIFTEMNMGKWWHILQVSVP</sequence>
<protein>
    <submittedName>
        <fullName evidence="2">Uncharacterized protein</fullName>
    </submittedName>
</protein>
<dbReference type="AlphaFoldDB" id="A0A9P5NUA3"/>
<evidence type="ECO:0000256" key="1">
    <source>
        <dbReference type="SAM" id="MobiDB-lite"/>
    </source>
</evidence>
<organism evidence="2 3">
    <name type="scientific">Gymnopilus junonius</name>
    <name type="common">Spectacular rustgill mushroom</name>
    <name type="synonym">Gymnopilus spectabilis subsp. junonius</name>
    <dbReference type="NCBI Taxonomy" id="109634"/>
    <lineage>
        <taxon>Eukaryota</taxon>
        <taxon>Fungi</taxon>
        <taxon>Dikarya</taxon>
        <taxon>Basidiomycota</taxon>
        <taxon>Agaricomycotina</taxon>
        <taxon>Agaricomycetes</taxon>
        <taxon>Agaricomycetidae</taxon>
        <taxon>Agaricales</taxon>
        <taxon>Agaricineae</taxon>
        <taxon>Hymenogastraceae</taxon>
        <taxon>Gymnopilus</taxon>
    </lineage>
</organism>
<gene>
    <name evidence="2" type="ORF">CPB84DRAFT_1644167</name>
</gene>
<feature type="non-terminal residue" evidence="2">
    <location>
        <position position="1"/>
    </location>
</feature>
<feature type="non-terminal residue" evidence="2">
    <location>
        <position position="297"/>
    </location>
</feature>
<dbReference type="InterPro" id="IPR041078">
    <property type="entry name" value="Plavaka"/>
</dbReference>
<name>A0A9P5NUA3_GYMJU</name>
<accession>A0A9P5NUA3</accession>
<keyword evidence="3" id="KW-1185">Reference proteome</keyword>
<dbReference type="EMBL" id="JADNYJ010000016">
    <property type="protein sequence ID" value="KAF8906955.1"/>
    <property type="molecule type" value="Genomic_DNA"/>
</dbReference>
<comment type="caution">
    <text evidence="2">The sequence shown here is derived from an EMBL/GenBank/DDBJ whole genome shotgun (WGS) entry which is preliminary data.</text>
</comment>
<feature type="region of interest" description="Disordered" evidence="1">
    <location>
        <begin position="37"/>
        <end position="80"/>
    </location>
</feature>
<reference evidence="2" key="1">
    <citation type="submission" date="2020-11" db="EMBL/GenBank/DDBJ databases">
        <authorList>
            <consortium name="DOE Joint Genome Institute"/>
            <person name="Ahrendt S."/>
            <person name="Riley R."/>
            <person name="Andreopoulos W."/>
            <person name="LaButti K."/>
            <person name="Pangilinan J."/>
            <person name="Ruiz-duenas F.J."/>
            <person name="Barrasa J.M."/>
            <person name="Sanchez-Garcia M."/>
            <person name="Camarero S."/>
            <person name="Miyauchi S."/>
            <person name="Serrano A."/>
            <person name="Linde D."/>
            <person name="Babiker R."/>
            <person name="Drula E."/>
            <person name="Ayuso-Fernandez I."/>
            <person name="Pacheco R."/>
            <person name="Padilla G."/>
            <person name="Ferreira P."/>
            <person name="Barriuso J."/>
            <person name="Kellner H."/>
            <person name="Castanera R."/>
            <person name="Alfaro M."/>
            <person name="Ramirez L."/>
            <person name="Pisabarro A.G."/>
            <person name="Kuo A."/>
            <person name="Tritt A."/>
            <person name="Lipzen A."/>
            <person name="He G."/>
            <person name="Yan M."/>
            <person name="Ng V."/>
            <person name="Cullen D."/>
            <person name="Martin F."/>
            <person name="Rosso M.-N."/>
            <person name="Henrissat B."/>
            <person name="Hibbett D."/>
            <person name="Martinez A.T."/>
            <person name="Grigoriev I.V."/>
        </authorList>
    </citation>
    <scope>NUCLEOTIDE SEQUENCE</scope>
    <source>
        <strain evidence="2">AH 44721</strain>
    </source>
</reference>
<evidence type="ECO:0000313" key="3">
    <source>
        <dbReference type="Proteomes" id="UP000724874"/>
    </source>
</evidence>
<dbReference type="OrthoDB" id="2418900at2759"/>